<dbReference type="Gene3D" id="3.30.830.10">
    <property type="entry name" value="Metalloenzyme, LuxS/M16 peptidase-like"/>
    <property type="match status" value="4"/>
</dbReference>
<keyword evidence="3" id="KW-1185">Reference proteome</keyword>
<sequence>MPDRIARPPANKENRIRGVMDGTHAGIFTERSVMTSFAIGSTYHGFVLERKEFLPEIHSTVFLFTHAVLGCQALAIKNQDENKTFCVSFMTVPEDSTGVAHILEHSVLMGSEKYPVRDVFGEINKGGLMTFLNAMTGSDTTWYPFATRNLKEYFNIMDVYCDVVFNPLLLRSTFEQEGWHYHLENEEDQLQYMGVVFNEMKGAYSDPIRSLFHHIYRGLMPQSTYAHESGGDPRRIPDLSFEQFVEFHRGHYHPSNCTLFFYGDAPLDEELAYVQQNFLARYTAPAAKARIEPGLDLREPLCIEDTYPVQPGSPTAQKTFLAISSTVGTVHDRKLNAAFQIIANILFNSDGSPLKKAIINAYLCKDFGGLFLSNASFKTLMITYLVGTDPEKRDHFLALYKATLSRMVEERLDKDLVLSELNRYEFSVREEMNKAQRGLDLIGKALPAMKHGLTPFEALQIDALLAEIRKDATENGYFEQLIRTYLLDNPATVTVTLAPDAEKMAQNLQEEQQRLDAFGQSLDTDGRRRLVERTQELIALQSAANTVDDLRRLPRLTLADLDAHPPFHAVQPALLGHTELLINDLETNGICYLDLGFDCSALPLELLPYLDLFATILTEIGTEQKDYMQFAKAINLCTGDFSHSVQVYVRQGEPQTVRPILWVHAKVLSAYLEQAIDLISEVLASVDFSDEHHIEEIIHREFAWAEHAAQSDGYSLALTRAFSHLSRAGQYNEQIHGIQAYLHLKGLAGNYLEHEATLHAALRQIRDLLLRRQGLIVTITAEDREISRFQELGASLVNALPDLPVVPARPSFPTVPATQAFTTSAEVVYNVQACTLFPDASRYNGSFEVLRTWLSRDYLWNTVRQMGGAYGCFIQFNHLTGNFGMISYRDPQVRKTFEAYEALAKVIGSLSLSDESLQQLIVGAYGTATPHQGPATRGATARNDYLAGITPAFRQQRIEEIIRTSVDDLRGFAPLFAQLSAKPIRATIGGREKIDQDRTLFEHVTEL</sequence>
<dbReference type="EMBL" id="CP002364">
    <property type="protein sequence ID" value="ADW19474.1"/>
    <property type="molecule type" value="Genomic_DNA"/>
</dbReference>
<dbReference type="GO" id="GO:0046872">
    <property type="term" value="F:metal ion binding"/>
    <property type="evidence" value="ECO:0007669"/>
    <property type="project" value="InterPro"/>
</dbReference>
<gene>
    <name evidence="2" type="ordered locus">Despr_3348</name>
</gene>
<dbReference type="InterPro" id="IPR011249">
    <property type="entry name" value="Metalloenz_LuxS/M16"/>
</dbReference>
<dbReference type="KEGG" id="dpr:Despr_3348"/>
<dbReference type="Pfam" id="PF05193">
    <property type="entry name" value="Peptidase_M16_C"/>
    <property type="match status" value="1"/>
</dbReference>
<dbReference type="FunFam" id="3.30.830.10:FF:000034">
    <property type="entry name" value="presequence protease 1, chloroplastic/mitochondrial"/>
    <property type="match status" value="1"/>
</dbReference>
<dbReference type="GO" id="GO:0016485">
    <property type="term" value="P:protein processing"/>
    <property type="evidence" value="ECO:0007669"/>
    <property type="project" value="TreeGrafter"/>
</dbReference>
<evidence type="ECO:0000313" key="2">
    <source>
        <dbReference type="EMBL" id="ADW19474.1"/>
    </source>
</evidence>
<dbReference type="AlphaFoldDB" id="A0A7U3YQ26"/>
<evidence type="ECO:0000259" key="1">
    <source>
        <dbReference type="SMART" id="SM01264"/>
    </source>
</evidence>
<dbReference type="InterPro" id="IPR013578">
    <property type="entry name" value="Peptidase_M16C_assoc"/>
</dbReference>
<name>A0A7U3YQ26_DESPD</name>
<organism evidence="2 3">
    <name type="scientific">Desulfobulbus propionicus (strain ATCC 33891 / DSM 2032 / VKM B-1956 / 1pr3)</name>
    <dbReference type="NCBI Taxonomy" id="577650"/>
    <lineage>
        <taxon>Bacteria</taxon>
        <taxon>Pseudomonadati</taxon>
        <taxon>Thermodesulfobacteriota</taxon>
        <taxon>Desulfobulbia</taxon>
        <taxon>Desulfobulbales</taxon>
        <taxon>Desulfobulbaceae</taxon>
        <taxon>Desulfobulbus</taxon>
    </lineage>
</organism>
<dbReference type="SMART" id="SM01264">
    <property type="entry name" value="M16C_associated"/>
    <property type="match status" value="1"/>
</dbReference>
<dbReference type="InterPro" id="IPR011765">
    <property type="entry name" value="Pept_M16_N"/>
</dbReference>
<dbReference type="Pfam" id="PF22516">
    <property type="entry name" value="PreP_C"/>
    <property type="match status" value="1"/>
</dbReference>
<dbReference type="InterPro" id="IPR007863">
    <property type="entry name" value="Peptidase_M16_C"/>
</dbReference>
<dbReference type="GO" id="GO:0004222">
    <property type="term" value="F:metalloendopeptidase activity"/>
    <property type="evidence" value="ECO:0007669"/>
    <property type="project" value="TreeGrafter"/>
</dbReference>
<dbReference type="PANTHER" id="PTHR43016">
    <property type="entry name" value="PRESEQUENCE PROTEASE"/>
    <property type="match status" value="1"/>
</dbReference>
<dbReference type="InterPro" id="IPR055130">
    <property type="entry name" value="PreP_C"/>
</dbReference>
<dbReference type="Pfam" id="PF00675">
    <property type="entry name" value="Peptidase_M16"/>
    <property type="match status" value="1"/>
</dbReference>
<proteinExistence type="predicted"/>
<protein>
    <submittedName>
        <fullName evidence="2">Peptidase M16C associated domain protein</fullName>
    </submittedName>
</protein>
<accession>A0A7U3YQ26</accession>
<dbReference type="SUPFAM" id="SSF63411">
    <property type="entry name" value="LuxS/MPP-like metallohydrolase"/>
    <property type="match status" value="4"/>
</dbReference>
<dbReference type="PANTHER" id="PTHR43016:SF13">
    <property type="entry name" value="PRESEQUENCE PROTEASE, MITOCHONDRIAL"/>
    <property type="match status" value="1"/>
</dbReference>
<dbReference type="Pfam" id="PF08367">
    <property type="entry name" value="M16C_assoc"/>
    <property type="match status" value="1"/>
</dbReference>
<dbReference type="Proteomes" id="UP000006365">
    <property type="component" value="Chromosome"/>
</dbReference>
<reference evidence="2 3" key="1">
    <citation type="journal article" date="2011" name="Stand. Genomic Sci.">
        <title>Complete genome sequence of Desulfobulbus propionicus type strain (1pr3).</title>
        <authorList>
            <person name="Pagani I."/>
            <person name="Lapidus A."/>
            <person name="Nolan M."/>
            <person name="Lucas S."/>
            <person name="Hammon N."/>
            <person name="Deshpande S."/>
            <person name="Cheng J.F."/>
            <person name="Chertkov O."/>
            <person name="Davenport K."/>
            <person name="Tapia R."/>
            <person name="Han C."/>
            <person name="Goodwin L."/>
            <person name="Pitluck S."/>
            <person name="Liolios K."/>
            <person name="Mavromatis K."/>
            <person name="Ivanova N."/>
            <person name="Mikhailova N."/>
            <person name="Pati A."/>
            <person name="Chen A."/>
            <person name="Palaniappan K."/>
            <person name="Land M."/>
            <person name="Hauser L."/>
            <person name="Chang Y.J."/>
            <person name="Jeffries C.D."/>
            <person name="Detter J.C."/>
            <person name="Brambilla E."/>
            <person name="Kannan K.P."/>
            <person name="Djao O.D."/>
            <person name="Rohde M."/>
            <person name="Pukall R."/>
            <person name="Spring S."/>
            <person name="Goker M."/>
            <person name="Sikorski J."/>
            <person name="Woyke T."/>
            <person name="Bristow J."/>
            <person name="Eisen J.A."/>
            <person name="Markowitz V."/>
            <person name="Hugenholtz P."/>
            <person name="Kyrpides N.C."/>
            <person name="Klenk H.P."/>
        </authorList>
    </citation>
    <scope>NUCLEOTIDE SEQUENCE [LARGE SCALE GENOMIC DNA]</scope>
    <source>
        <strain evidence="3">ATCC 33891 / DSM 2032 / 1pr3</strain>
    </source>
</reference>
<evidence type="ECO:0000313" key="3">
    <source>
        <dbReference type="Proteomes" id="UP000006365"/>
    </source>
</evidence>
<feature type="domain" description="Peptidase M16C associated" evidence="1">
    <location>
        <begin position="497"/>
        <end position="747"/>
    </location>
</feature>